<sequence>MDSGNSGSLQSSSGADEEYDSRAAVDSHAANFITTHHQPHPPPPPPPPFNHHMFDQNQINNPLFFSASPQHQLLNLDSIAWSKTLPSFSDHHLFPSLPTAHTVPFSPATTITTTAEPTTAPPTGARNPKKRSRASRRAPTTVLTTDTSNFRAMVQEFTGIPAPPFTSSSSPASRLTTSFDLFGRPSSMTMMRSNNFDNLPQLPPYHHHHHLLLRPFPQKPQSSSPSISSLLNSSNLLTTMQNTISSFPSNSLNQSSFLNPKTTQNVVSSNGYGVIGGQAQIHELHTSLPDLVSSKGTAPTPTTTTPSDDQMASGNWDGGGVNYTIGKESSRVIADHHHSSGMKADQGFIEPWICSSD</sequence>
<comment type="caution">
    <text evidence="1">The sequence shown here is derived from an EMBL/GenBank/DDBJ whole genome shotgun (WGS) entry which is preliminary data.</text>
</comment>
<name>A0ACB8XDN1_ARCLA</name>
<gene>
    <name evidence="1" type="ORF">L6452_43658</name>
</gene>
<evidence type="ECO:0000313" key="2">
    <source>
        <dbReference type="Proteomes" id="UP001055879"/>
    </source>
</evidence>
<dbReference type="EMBL" id="CM042064">
    <property type="protein sequence ID" value="KAI3665042.1"/>
    <property type="molecule type" value="Genomic_DNA"/>
</dbReference>
<organism evidence="1 2">
    <name type="scientific">Arctium lappa</name>
    <name type="common">Greater burdock</name>
    <name type="synonym">Lappa major</name>
    <dbReference type="NCBI Taxonomy" id="4217"/>
    <lineage>
        <taxon>Eukaryota</taxon>
        <taxon>Viridiplantae</taxon>
        <taxon>Streptophyta</taxon>
        <taxon>Embryophyta</taxon>
        <taxon>Tracheophyta</taxon>
        <taxon>Spermatophyta</taxon>
        <taxon>Magnoliopsida</taxon>
        <taxon>eudicotyledons</taxon>
        <taxon>Gunneridae</taxon>
        <taxon>Pentapetalae</taxon>
        <taxon>asterids</taxon>
        <taxon>campanulids</taxon>
        <taxon>Asterales</taxon>
        <taxon>Asteraceae</taxon>
        <taxon>Carduoideae</taxon>
        <taxon>Cardueae</taxon>
        <taxon>Arctiinae</taxon>
        <taxon>Arctium</taxon>
    </lineage>
</organism>
<dbReference type="Proteomes" id="UP001055879">
    <property type="component" value="Linkage Group LG18"/>
</dbReference>
<accession>A0ACB8XDN1</accession>
<protein>
    <submittedName>
        <fullName evidence="1">Uncharacterized protein</fullName>
    </submittedName>
</protein>
<reference evidence="1 2" key="2">
    <citation type="journal article" date="2022" name="Mol. Ecol. Resour.">
        <title>The genomes of chicory, endive, great burdock and yacon provide insights into Asteraceae paleo-polyploidization history and plant inulin production.</title>
        <authorList>
            <person name="Fan W."/>
            <person name="Wang S."/>
            <person name="Wang H."/>
            <person name="Wang A."/>
            <person name="Jiang F."/>
            <person name="Liu H."/>
            <person name="Zhao H."/>
            <person name="Xu D."/>
            <person name="Zhang Y."/>
        </authorList>
    </citation>
    <scope>NUCLEOTIDE SEQUENCE [LARGE SCALE GENOMIC DNA]</scope>
    <source>
        <strain evidence="2">cv. Niubang</strain>
    </source>
</reference>
<evidence type="ECO:0000313" key="1">
    <source>
        <dbReference type="EMBL" id="KAI3665042.1"/>
    </source>
</evidence>
<reference evidence="2" key="1">
    <citation type="journal article" date="2022" name="Mol. Ecol. Resour.">
        <title>The genomes of chicory, endive, great burdock and yacon provide insights into Asteraceae palaeo-polyploidization history and plant inulin production.</title>
        <authorList>
            <person name="Fan W."/>
            <person name="Wang S."/>
            <person name="Wang H."/>
            <person name="Wang A."/>
            <person name="Jiang F."/>
            <person name="Liu H."/>
            <person name="Zhao H."/>
            <person name="Xu D."/>
            <person name="Zhang Y."/>
        </authorList>
    </citation>
    <scope>NUCLEOTIDE SEQUENCE [LARGE SCALE GENOMIC DNA]</scope>
    <source>
        <strain evidence="2">cv. Niubang</strain>
    </source>
</reference>
<keyword evidence="2" id="KW-1185">Reference proteome</keyword>
<proteinExistence type="predicted"/>